<sequence length="121" mass="13783">MKTLHKVILFGFLFFFINSFSQEVDVSTFINKTYIIQSVPNGNYQYISFPKPNFIKKRGGFANYDDLVGKKVTIFKIVKEKKSGTVVSIKLEDGNKFFGVYPSIDANLQKAIEKGELLEVN</sequence>
<dbReference type="Proteomes" id="UP000817854">
    <property type="component" value="Unassembled WGS sequence"/>
</dbReference>
<feature type="signal peptide" evidence="1">
    <location>
        <begin position="1"/>
        <end position="21"/>
    </location>
</feature>
<keyword evidence="1" id="KW-0732">Signal</keyword>
<organism evidence="2 3">
    <name type="scientific">Flavobacterium jejuense</name>
    <dbReference type="NCBI Taxonomy" id="1544455"/>
    <lineage>
        <taxon>Bacteria</taxon>
        <taxon>Pseudomonadati</taxon>
        <taxon>Bacteroidota</taxon>
        <taxon>Flavobacteriia</taxon>
        <taxon>Flavobacteriales</taxon>
        <taxon>Flavobacteriaceae</taxon>
        <taxon>Flavobacterium</taxon>
    </lineage>
</organism>
<evidence type="ECO:0000313" key="2">
    <source>
        <dbReference type="EMBL" id="NHN25420.1"/>
    </source>
</evidence>
<gene>
    <name evidence="2" type="ORF">FIA58_007005</name>
</gene>
<protein>
    <submittedName>
        <fullName evidence="2">Dihydroorotase</fullName>
    </submittedName>
</protein>
<evidence type="ECO:0000256" key="1">
    <source>
        <dbReference type="SAM" id="SignalP"/>
    </source>
</evidence>
<accession>A0ABX0IQT1</accession>
<dbReference type="RefSeq" id="WP_140961566.1">
    <property type="nucleotide sequence ID" value="NZ_VEVQ02000004.1"/>
</dbReference>
<reference evidence="2" key="2">
    <citation type="submission" date="2020-02" db="EMBL/GenBank/DDBJ databases">
        <title>Flavobacterium profundi sp. nov., isolated from a deep-sea seamount.</title>
        <authorList>
            <person name="Zhang D.-C."/>
        </authorList>
    </citation>
    <scope>NUCLEOTIDE SEQUENCE</scope>
    <source>
        <strain evidence="2">EC11</strain>
    </source>
</reference>
<feature type="chain" id="PRO_5045657042" evidence="1">
    <location>
        <begin position="22"/>
        <end position="121"/>
    </location>
</feature>
<keyword evidence="3" id="KW-1185">Reference proteome</keyword>
<comment type="caution">
    <text evidence="2">The sequence shown here is derived from an EMBL/GenBank/DDBJ whole genome shotgun (WGS) entry which is preliminary data.</text>
</comment>
<dbReference type="EMBL" id="VEVQ02000004">
    <property type="protein sequence ID" value="NHN25420.1"/>
    <property type="molecule type" value="Genomic_DNA"/>
</dbReference>
<name>A0ABX0IQT1_9FLAO</name>
<evidence type="ECO:0000313" key="3">
    <source>
        <dbReference type="Proteomes" id="UP000817854"/>
    </source>
</evidence>
<reference evidence="2" key="1">
    <citation type="submission" date="2019-05" db="EMBL/GenBank/DDBJ databases">
        <authorList>
            <person name="Lianzixin W."/>
        </authorList>
    </citation>
    <scope>NUCLEOTIDE SEQUENCE</scope>
    <source>
        <strain evidence="2">EC11</strain>
    </source>
</reference>
<proteinExistence type="predicted"/>